<dbReference type="Proteomes" id="UP000229757">
    <property type="component" value="Chromosome"/>
</dbReference>
<gene>
    <name evidence="1" type="ORF">REIFOR_01459</name>
</gene>
<proteinExistence type="predicted"/>
<dbReference type="Gene3D" id="3.40.50.10320">
    <property type="entry name" value="LmbE-like"/>
    <property type="match status" value="1"/>
</dbReference>
<organism evidence="1 2">
    <name type="scientific">Reinekea forsetii</name>
    <dbReference type="NCBI Taxonomy" id="1336806"/>
    <lineage>
        <taxon>Bacteria</taxon>
        <taxon>Pseudomonadati</taxon>
        <taxon>Pseudomonadota</taxon>
        <taxon>Gammaproteobacteria</taxon>
        <taxon>Oceanospirillales</taxon>
        <taxon>Saccharospirillaceae</taxon>
        <taxon>Reinekea</taxon>
    </lineage>
</organism>
<protein>
    <submittedName>
        <fullName evidence="1">N-acetylglucosaminyl phosphatidylinositol deacetylase-related protein, CE14 family</fullName>
    </submittedName>
</protein>
<evidence type="ECO:0000313" key="1">
    <source>
        <dbReference type="EMBL" id="ATX76605.1"/>
    </source>
</evidence>
<dbReference type="EMBL" id="CP011797">
    <property type="protein sequence ID" value="ATX76605.1"/>
    <property type="molecule type" value="Genomic_DNA"/>
</dbReference>
<name>A0A2K8KPA7_9GAMM</name>
<accession>A0A2K8KPA7</accession>
<dbReference type="SUPFAM" id="SSF102588">
    <property type="entry name" value="LmbE-like"/>
    <property type="match status" value="1"/>
</dbReference>
<reference evidence="1 2" key="1">
    <citation type="journal article" date="2017" name="Environ. Microbiol.">
        <title>Genomic and physiological analyses of 'Reinekea forsetii' reveal a versatile opportunistic lifestyle during spring algae blooms.</title>
        <authorList>
            <person name="Avci B."/>
            <person name="Hahnke R.L."/>
            <person name="Chafee M."/>
            <person name="Fischer T."/>
            <person name="Gruber-Vodicka H."/>
            <person name="Tegetmeyer H.E."/>
            <person name="Harder J."/>
            <person name="Fuchs B.M."/>
            <person name="Amann R.I."/>
            <person name="Teeling H."/>
        </authorList>
    </citation>
    <scope>NUCLEOTIDE SEQUENCE [LARGE SCALE GENOMIC DNA]</scope>
    <source>
        <strain evidence="1 2">Hel1_31_D35</strain>
    </source>
</reference>
<dbReference type="KEGG" id="rfo:REIFOR_01459"/>
<dbReference type="InterPro" id="IPR024078">
    <property type="entry name" value="LmbE-like_dom_sf"/>
</dbReference>
<evidence type="ECO:0000313" key="2">
    <source>
        <dbReference type="Proteomes" id="UP000229757"/>
    </source>
</evidence>
<sequence length="200" mass="22633">MAKHVAHGDDVHVLFMTDGVGSRTIVNSEVSSRLNSAQKALDIIGVKSMNNLDFPDNKMDTVALLNVTQAIEKRIHELHPEIIYTHHMGDLNIDHQITHKAVMIACRPQPDFCVKEIYAFEVLSSTEWQTPGLMPFIPNVFVDITNYMQIKMKVLDAYKLEMHDAPHSRSIENVSQLNKFRGNSVGVYSAESFISIRELK</sequence>
<keyword evidence="2" id="KW-1185">Reference proteome</keyword>
<dbReference type="InterPro" id="IPR003737">
    <property type="entry name" value="GlcNAc_PI_deacetylase-related"/>
</dbReference>
<dbReference type="AlphaFoldDB" id="A0A2K8KPA7"/>
<dbReference type="Pfam" id="PF02585">
    <property type="entry name" value="PIG-L"/>
    <property type="match status" value="1"/>
</dbReference>